<keyword evidence="1" id="KW-1133">Transmembrane helix</keyword>
<protein>
    <submittedName>
        <fullName evidence="2">Uncharacterized protein</fullName>
    </submittedName>
</protein>
<evidence type="ECO:0000313" key="2">
    <source>
        <dbReference type="EMBL" id="SEL44634.1"/>
    </source>
</evidence>
<dbReference type="EMBL" id="FOBH01000011">
    <property type="protein sequence ID" value="SEL44634.1"/>
    <property type="molecule type" value="Genomic_DNA"/>
</dbReference>
<evidence type="ECO:0000256" key="1">
    <source>
        <dbReference type="SAM" id="Phobius"/>
    </source>
</evidence>
<dbReference type="AlphaFoldDB" id="A0A1H7QAG0"/>
<name>A0A1H7QAG0_9PROT</name>
<keyword evidence="1" id="KW-0472">Membrane</keyword>
<organism evidence="2 3">
    <name type="scientific">Nitrosovibrio tenuis</name>
    <dbReference type="NCBI Taxonomy" id="1233"/>
    <lineage>
        <taxon>Bacteria</taxon>
        <taxon>Pseudomonadati</taxon>
        <taxon>Pseudomonadota</taxon>
        <taxon>Betaproteobacteria</taxon>
        <taxon>Nitrosomonadales</taxon>
        <taxon>Nitrosomonadaceae</taxon>
        <taxon>Nitrosovibrio</taxon>
    </lineage>
</organism>
<feature type="transmembrane region" description="Helical" evidence="1">
    <location>
        <begin position="20"/>
        <end position="40"/>
    </location>
</feature>
<keyword evidence="1" id="KW-0812">Transmembrane</keyword>
<keyword evidence="3" id="KW-1185">Reference proteome</keyword>
<sequence length="138" mass="15179">MALSPIGVYNRHAMNKRLHIFSVVFALFISMLTNSFGWAFNGEVFAHELDHEHHVLSLDPTAHLEAHQHAVARDDGHLDAATHLCLHAAGQYQPFFFTAPPLVPASANVQVLSTFVSVLVPESVPDSPLHPPRINFAS</sequence>
<accession>A0A1H7QAG0</accession>
<dbReference type="Proteomes" id="UP000198620">
    <property type="component" value="Unassembled WGS sequence"/>
</dbReference>
<evidence type="ECO:0000313" key="3">
    <source>
        <dbReference type="Proteomes" id="UP000198620"/>
    </source>
</evidence>
<reference evidence="2 3" key="1">
    <citation type="submission" date="2016-10" db="EMBL/GenBank/DDBJ databases">
        <authorList>
            <person name="de Groot N.N."/>
        </authorList>
    </citation>
    <scope>NUCLEOTIDE SEQUENCE [LARGE SCALE GENOMIC DNA]</scope>
    <source>
        <strain evidence="2 3">Nv1</strain>
    </source>
</reference>
<gene>
    <name evidence="2" type="ORF">SAMN05216387_11141</name>
</gene>
<proteinExistence type="predicted"/>
<dbReference type="STRING" id="1233.SAMN05216387_11141"/>